<name>A0A5N5QPA3_9AGAM</name>
<feature type="region of interest" description="Disordered" evidence="2">
    <location>
        <begin position="1"/>
        <end position="92"/>
    </location>
</feature>
<keyword evidence="1" id="KW-0175">Coiled coil</keyword>
<evidence type="ECO:0000256" key="1">
    <source>
        <dbReference type="SAM" id="Coils"/>
    </source>
</evidence>
<proteinExistence type="predicted"/>
<organism evidence="3 4">
    <name type="scientific">Ceratobasidium theobromae</name>
    <dbReference type="NCBI Taxonomy" id="1582974"/>
    <lineage>
        <taxon>Eukaryota</taxon>
        <taxon>Fungi</taxon>
        <taxon>Dikarya</taxon>
        <taxon>Basidiomycota</taxon>
        <taxon>Agaricomycotina</taxon>
        <taxon>Agaricomycetes</taxon>
        <taxon>Cantharellales</taxon>
        <taxon>Ceratobasidiaceae</taxon>
        <taxon>Ceratobasidium</taxon>
    </lineage>
</organism>
<dbReference type="AlphaFoldDB" id="A0A5N5QPA3"/>
<dbReference type="Proteomes" id="UP000383932">
    <property type="component" value="Unassembled WGS sequence"/>
</dbReference>
<feature type="coiled-coil region" evidence="1">
    <location>
        <begin position="94"/>
        <end position="121"/>
    </location>
</feature>
<accession>A0A5N5QPA3</accession>
<sequence>MEQTKSAHPLGATPERRQPTPTPPPPRQEKESTSAQPSANGTTPAPPAPPARHPHRQPTRSATIDLPGTPKKPTETSKLEPNPKITADGPNAAIHERDVRIRELEERIRQLEIETTDLQTKCACFESEPYRDEVLSIRVHLQVNDLIEPWEVSQKFGEIVRQVEDISRNLGEVLSSHQPIRELKTDDFLKLLPRRPHENQPPTLPTPSLSVEPEDFVDYGCRALINEKLFYAFLGPQVFHPILKQEENRIISRTYEKIRKQESQVIAGRWRVSTFQSHGKVTYNYKELALQFFETQLGPFCKNAYGEKACEEAFASILPAVTSLFERTVAWNFLAKQSVVMLDFHPSFSSPGSFYDPQTTALEGRRTKPPSSKTILLTSKLGLWSSRAIGDMKDMKDPEYTVQTKATVLTAEYFA</sequence>
<dbReference type="OrthoDB" id="3222645at2759"/>
<evidence type="ECO:0000313" key="3">
    <source>
        <dbReference type="EMBL" id="KAB5593087.1"/>
    </source>
</evidence>
<reference evidence="3 4" key="1">
    <citation type="journal article" date="2019" name="Fungal Biol. Biotechnol.">
        <title>Draft genome sequence of fastidious pathogen Ceratobasidium theobromae, which causes vascular-streak dieback in Theobroma cacao.</title>
        <authorList>
            <person name="Ali S.S."/>
            <person name="Asman A."/>
            <person name="Shao J."/>
            <person name="Firmansyah A.P."/>
            <person name="Susilo A.W."/>
            <person name="Rosmana A."/>
            <person name="McMahon P."/>
            <person name="Junaid M."/>
            <person name="Guest D."/>
            <person name="Kheng T.Y."/>
            <person name="Meinhardt L.W."/>
            <person name="Bailey B.A."/>
        </authorList>
    </citation>
    <scope>NUCLEOTIDE SEQUENCE [LARGE SCALE GENOMIC DNA]</scope>
    <source>
        <strain evidence="3 4">CT2</strain>
    </source>
</reference>
<protein>
    <submittedName>
        <fullName evidence="3">Uncharacterized protein</fullName>
    </submittedName>
</protein>
<dbReference type="EMBL" id="SSOP01000046">
    <property type="protein sequence ID" value="KAB5593087.1"/>
    <property type="molecule type" value="Genomic_DNA"/>
</dbReference>
<keyword evidence="4" id="KW-1185">Reference proteome</keyword>
<evidence type="ECO:0000313" key="4">
    <source>
        <dbReference type="Proteomes" id="UP000383932"/>
    </source>
</evidence>
<evidence type="ECO:0000256" key="2">
    <source>
        <dbReference type="SAM" id="MobiDB-lite"/>
    </source>
</evidence>
<gene>
    <name evidence="3" type="ORF">CTheo_3469</name>
</gene>
<comment type="caution">
    <text evidence="3">The sequence shown here is derived from an EMBL/GenBank/DDBJ whole genome shotgun (WGS) entry which is preliminary data.</text>
</comment>